<evidence type="ECO:0000256" key="1">
    <source>
        <dbReference type="ARBA" id="ARBA00009677"/>
    </source>
</evidence>
<feature type="domain" description="Flagellar basal body rod protein N-terminal" evidence="4">
    <location>
        <begin position="5"/>
        <end position="35"/>
    </location>
</feature>
<feature type="domain" description="Flagellar hook protein FlgE/F/G-like D1" evidence="6">
    <location>
        <begin position="94"/>
        <end position="172"/>
    </location>
</feature>
<name>A0AAX2CFR2_9BACI</name>
<dbReference type="SUPFAM" id="SSF117143">
    <property type="entry name" value="Flagellar hook protein flgE"/>
    <property type="match status" value="1"/>
</dbReference>
<evidence type="ECO:0000256" key="2">
    <source>
        <dbReference type="RuleBase" id="RU362116"/>
    </source>
</evidence>
<dbReference type="InterPro" id="IPR001444">
    <property type="entry name" value="Flag_bb_rod_N"/>
</dbReference>
<comment type="subcellular location">
    <subcellularLocation>
        <location evidence="2">Bacterial flagellum basal body</location>
    </subcellularLocation>
</comment>
<comment type="caution">
    <text evidence="7">The sequence shown here is derived from an EMBL/GenBank/DDBJ whole genome shotgun (WGS) entry which is preliminary data.</text>
</comment>
<keyword evidence="7" id="KW-0969">Cilium</keyword>
<reference evidence="7 8" key="1">
    <citation type="submission" date="2016-08" db="EMBL/GenBank/DDBJ databases">
        <authorList>
            <person name="Loux V."/>
            <person name="Rue O."/>
        </authorList>
    </citation>
    <scope>NUCLEOTIDE SEQUENCE [LARGE SCALE GENOMIC DNA]</scope>
    <source>
        <strain evidence="7 8">AFSSA_08CEB44bac</strain>
    </source>
</reference>
<dbReference type="Proteomes" id="UP000242164">
    <property type="component" value="Unassembled WGS sequence"/>
</dbReference>
<keyword evidence="7" id="KW-0282">Flagellum</keyword>
<dbReference type="AlphaFoldDB" id="A0AAX2CFR2"/>
<organism evidence="7 8">
    <name type="scientific">Bacillus cytotoxicus</name>
    <dbReference type="NCBI Taxonomy" id="580165"/>
    <lineage>
        <taxon>Bacteria</taxon>
        <taxon>Bacillati</taxon>
        <taxon>Bacillota</taxon>
        <taxon>Bacilli</taxon>
        <taxon>Bacillales</taxon>
        <taxon>Bacillaceae</taxon>
        <taxon>Bacillus</taxon>
        <taxon>Bacillus cereus group</taxon>
    </lineage>
</organism>
<dbReference type="Pfam" id="PF00460">
    <property type="entry name" value="Flg_bb_rod"/>
    <property type="match status" value="1"/>
</dbReference>
<dbReference type="InterPro" id="IPR037925">
    <property type="entry name" value="FlgE/F/G-like"/>
</dbReference>
<comment type="similarity">
    <text evidence="1 2">Belongs to the flagella basal body rod proteins family.</text>
</comment>
<dbReference type="GO" id="GO:0009425">
    <property type="term" value="C:bacterial-type flagellum basal body"/>
    <property type="evidence" value="ECO:0007669"/>
    <property type="project" value="UniProtKB-SubCell"/>
</dbReference>
<dbReference type="InterPro" id="IPR053967">
    <property type="entry name" value="LlgE_F_G-like_D1"/>
</dbReference>
<dbReference type="Pfam" id="PF22692">
    <property type="entry name" value="LlgE_F_G_D1"/>
    <property type="match status" value="1"/>
</dbReference>
<evidence type="ECO:0000313" key="7">
    <source>
        <dbReference type="EMBL" id="SCL89290.1"/>
    </source>
</evidence>
<proteinExistence type="inferred from homology"/>
<evidence type="ECO:0000259" key="5">
    <source>
        <dbReference type="Pfam" id="PF06429"/>
    </source>
</evidence>
<keyword evidence="2" id="KW-0975">Bacterial flagellum</keyword>
<dbReference type="Pfam" id="PF06429">
    <property type="entry name" value="Flg_bbr_C"/>
    <property type="match status" value="1"/>
</dbReference>
<accession>A0AAX2CFR2</accession>
<dbReference type="InterPro" id="IPR010930">
    <property type="entry name" value="Flg_bb/hook_C_dom"/>
</dbReference>
<dbReference type="GO" id="GO:0071978">
    <property type="term" value="P:bacterial-type flagellum-dependent swarming motility"/>
    <property type="evidence" value="ECO:0007669"/>
    <property type="project" value="TreeGrafter"/>
</dbReference>
<dbReference type="NCBIfam" id="TIGR03506">
    <property type="entry name" value="FlgEFG_subfam"/>
    <property type="match status" value="1"/>
</dbReference>
<dbReference type="InterPro" id="IPR020013">
    <property type="entry name" value="Flagellar_FlgE/F/G"/>
</dbReference>
<evidence type="ECO:0000259" key="6">
    <source>
        <dbReference type="Pfam" id="PF22692"/>
    </source>
</evidence>
<protein>
    <submittedName>
        <fullName evidence="7">Flagellar hook protein FlgE</fullName>
    </submittedName>
</protein>
<dbReference type="PANTHER" id="PTHR30435">
    <property type="entry name" value="FLAGELLAR PROTEIN"/>
    <property type="match status" value="1"/>
</dbReference>
<evidence type="ECO:0000259" key="4">
    <source>
        <dbReference type="Pfam" id="PF00460"/>
    </source>
</evidence>
<evidence type="ECO:0000313" key="8">
    <source>
        <dbReference type="Proteomes" id="UP000242164"/>
    </source>
</evidence>
<dbReference type="PANTHER" id="PTHR30435:SF19">
    <property type="entry name" value="FLAGELLAR BASAL-BODY ROD PROTEIN FLGG"/>
    <property type="match status" value="1"/>
</dbReference>
<evidence type="ECO:0000256" key="3">
    <source>
        <dbReference type="SAM" id="MobiDB-lite"/>
    </source>
</evidence>
<gene>
    <name evidence="7" type="ORF">BCB44BAC_01497</name>
</gene>
<feature type="domain" description="Flagellar basal-body/hook protein C-terminal" evidence="5">
    <location>
        <begin position="424"/>
        <end position="467"/>
    </location>
</feature>
<dbReference type="RefSeq" id="WP_048722695.1">
    <property type="nucleotide sequence ID" value="NZ_CP024101.1"/>
</dbReference>
<feature type="compositionally biased region" description="Basic and acidic residues" evidence="3">
    <location>
        <begin position="225"/>
        <end position="241"/>
    </location>
</feature>
<dbReference type="EMBL" id="FMIK01000020">
    <property type="protein sequence ID" value="SCL89290.1"/>
    <property type="molecule type" value="Genomic_DNA"/>
</dbReference>
<feature type="compositionally biased region" description="Basic and acidic residues" evidence="3">
    <location>
        <begin position="262"/>
        <end position="279"/>
    </location>
</feature>
<keyword evidence="7" id="KW-0966">Cell projection</keyword>
<feature type="region of interest" description="Disordered" evidence="3">
    <location>
        <begin position="262"/>
        <end position="282"/>
    </location>
</feature>
<sequence length="469" mass="50083">MIKSLYTSISGMSAMQNALSVTSNNIANAQTVGYKKQKAVFDDLLYNNTVGAKGDDTKAGTNPKSIGNGVKFSGTSTDYNGGSITMTGINGQVAIEGNGFFVVGDSQGNGVQYTRKGTFGKSENNYIVNGEGQYVLAYKLDEDGKPDTSHPAGPISIPLGSAIDGEVSSKGSLIGNLSRDNKKIIHDFPVFNKSGDNITMRVQIEQVTELVDPDLPIGSDGKPIFPKDDNGNPIKPEKVEKPVPGKYKYTVLTRNNSKNEKEFTPIADDKAPGNGDKKPTLTKTLEFDPITGKLTRTDEAVVRDPVTKEVIKGGQVDIPFGGDTFKLNLSQLTNLPTKDTLDHKDVNGRAAAVAMDYKISDNGYVMVTYSDNSTRAISQLAVATFKNQDGLMKIGNGNYVPTASAGDPFIGVAEQNGAGKIIGGAQEGSNVDLSVEFVDLMLYQRGFQGNAKVIKVSDDVLNEVVNLIR</sequence>
<feature type="region of interest" description="Disordered" evidence="3">
    <location>
        <begin position="213"/>
        <end position="241"/>
    </location>
</feature>
<dbReference type="NCBIfam" id="NF004241">
    <property type="entry name" value="PRK05682.1-5"/>
    <property type="match status" value="1"/>
</dbReference>